<feature type="compositionally biased region" description="Basic and acidic residues" evidence="6">
    <location>
        <begin position="1"/>
        <end position="11"/>
    </location>
</feature>
<evidence type="ECO:0000256" key="4">
    <source>
        <dbReference type="ARBA" id="ARBA00023125"/>
    </source>
</evidence>
<dbReference type="Gene3D" id="1.10.8.60">
    <property type="match status" value="1"/>
</dbReference>
<dbReference type="InterPro" id="IPR025943">
    <property type="entry name" value="Sigma_54_int_dom_ATP-bd_2"/>
</dbReference>
<protein>
    <submittedName>
        <fullName evidence="8">AAA family ATPase</fullName>
    </submittedName>
</protein>
<dbReference type="Gene3D" id="1.10.10.60">
    <property type="entry name" value="Homeodomain-like"/>
    <property type="match status" value="1"/>
</dbReference>
<dbReference type="PROSITE" id="PS00688">
    <property type="entry name" value="SIGMA54_INTERACT_3"/>
    <property type="match status" value="1"/>
</dbReference>
<evidence type="ECO:0000313" key="9">
    <source>
        <dbReference type="Proteomes" id="UP000234468"/>
    </source>
</evidence>
<keyword evidence="5" id="KW-0804">Transcription</keyword>
<evidence type="ECO:0000256" key="6">
    <source>
        <dbReference type="SAM" id="MobiDB-lite"/>
    </source>
</evidence>
<evidence type="ECO:0000256" key="5">
    <source>
        <dbReference type="ARBA" id="ARBA00023163"/>
    </source>
</evidence>
<dbReference type="Gene3D" id="3.40.50.300">
    <property type="entry name" value="P-loop containing nucleotide triphosphate hydrolases"/>
    <property type="match status" value="1"/>
</dbReference>
<dbReference type="Proteomes" id="UP000234468">
    <property type="component" value="Unassembled WGS sequence"/>
</dbReference>
<dbReference type="PANTHER" id="PTHR32071">
    <property type="entry name" value="TRANSCRIPTIONAL REGULATORY PROTEIN"/>
    <property type="match status" value="1"/>
</dbReference>
<evidence type="ECO:0000256" key="2">
    <source>
        <dbReference type="ARBA" id="ARBA00022840"/>
    </source>
</evidence>
<keyword evidence="2" id="KW-0067">ATP-binding</keyword>
<dbReference type="InterPro" id="IPR027417">
    <property type="entry name" value="P-loop_NTPase"/>
</dbReference>
<keyword evidence="9" id="KW-1185">Reference proteome</keyword>
<comment type="caution">
    <text evidence="8">The sequence shown here is derived from an EMBL/GenBank/DDBJ whole genome shotgun (WGS) entry which is preliminary data.</text>
</comment>
<dbReference type="PROSITE" id="PS00676">
    <property type="entry name" value="SIGMA54_INTERACT_2"/>
    <property type="match status" value="1"/>
</dbReference>
<keyword evidence="4" id="KW-0238">DNA-binding</keyword>
<sequence>MNNHYRQDRQHYSSSGNSSLGNSSLGHSSSENSALENPPLTNRSLEYSSSPSSYSTHTAEDIHSSLSPIINVIAPLNVDIVLEGETGTGKDTLANRIHRISQCSGPLVAVNCAAVPENLAESELFGVVSGAYTGANRSRAGYLESADKGILFLDEIDSMPMTLQAKMLRVLESRGVKRLGSTQFTPVDMRVIVATQTPLLQLVEKGLFRRDLYFRLDTVKIQLPTLRSRSDLILPLFQRFSQEAAVRLRMTLPPMTAEIYEQLLTHSWPGNIRELKAAADRWALGLPPLAEIQPLLHPRPLQLKDRLKRIEKFLIQDALRRHDHCIDDVIVELGIPKRTLYHRLKVLNVTVREMCAGGGETCQA</sequence>
<dbReference type="InterPro" id="IPR025944">
    <property type="entry name" value="Sigma_54_int_dom_CS"/>
</dbReference>
<dbReference type="InterPro" id="IPR025662">
    <property type="entry name" value="Sigma_54_int_dom_ATP-bd_1"/>
</dbReference>
<reference evidence="8 9" key="1">
    <citation type="submission" date="2016-04" db="EMBL/GenBank/DDBJ databases">
        <title>New species of Pectobacterium.</title>
        <authorList>
            <person name="Waleron M."/>
            <person name="Misztak A.E."/>
            <person name="Waleron K."/>
        </authorList>
    </citation>
    <scope>NUCLEOTIDE SEQUENCE [LARGE SCALE GENOMIC DNA]</scope>
    <source>
        <strain evidence="8 9">IFB5232</strain>
    </source>
</reference>
<keyword evidence="3" id="KW-0805">Transcription regulation</keyword>
<dbReference type="SMART" id="SM00382">
    <property type="entry name" value="AAA"/>
    <property type="match status" value="1"/>
</dbReference>
<feature type="region of interest" description="Disordered" evidence="6">
    <location>
        <begin position="1"/>
        <end position="59"/>
    </location>
</feature>
<dbReference type="PROSITE" id="PS50045">
    <property type="entry name" value="SIGMA54_INTERACT_4"/>
    <property type="match status" value="1"/>
</dbReference>
<evidence type="ECO:0000313" key="8">
    <source>
        <dbReference type="EMBL" id="PKX88037.1"/>
    </source>
</evidence>
<feature type="domain" description="Sigma-54 factor interaction" evidence="7">
    <location>
        <begin position="70"/>
        <end position="284"/>
    </location>
</feature>
<accession>A0ABX4SBV8</accession>
<dbReference type="Pfam" id="PF02954">
    <property type="entry name" value="HTH_8"/>
    <property type="match status" value="1"/>
</dbReference>
<dbReference type="Pfam" id="PF00158">
    <property type="entry name" value="Sigma54_activat"/>
    <property type="match status" value="1"/>
</dbReference>
<proteinExistence type="predicted"/>
<evidence type="ECO:0000256" key="3">
    <source>
        <dbReference type="ARBA" id="ARBA00023015"/>
    </source>
</evidence>
<evidence type="ECO:0000259" key="7">
    <source>
        <dbReference type="PROSITE" id="PS50045"/>
    </source>
</evidence>
<dbReference type="Pfam" id="PF25601">
    <property type="entry name" value="AAA_lid_14"/>
    <property type="match status" value="1"/>
</dbReference>
<dbReference type="CDD" id="cd00009">
    <property type="entry name" value="AAA"/>
    <property type="match status" value="1"/>
</dbReference>
<dbReference type="EMBL" id="LXFV01000001">
    <property type="protein sequence ID" value="PKX88037.1"/>
    <property type="molecule type" value="Genomic_DNA"/>
</dbReference>
<dbReference type="InterPro" id="IPR002197">
    <property type="entry name" value="HTH_Fis"/>
</dbReference>
<organism evidence="8 9">
    <name type="scientific">Pectobacterium peruviense</name>
    <dbReference type="NCBI Taxonomy" id="2066479"/>
    <lineage>
        <taxon>Bacteria</taxon>
        <taxon>Pseudomonadati</taxon>
        <taxon>Pseudomonadota</taxon>
        <taxon>Gammaproteobacteria</taxon>
        <taxon>Enterobacterales</taxon>
        <taxon>Pectobacteriaceae</taxon>
        <taxon>Pectobacterium</taxon>
    </lineage>
</organism>
<feature type="compositionally biased region" description="Low complexity" evidence="6">
    <location>
        <begin position="13"/>
        <end position="35"/>
    </location>
</feature>
<dbReference type="InterPro" id="IPR058031">
    <property type="entry name" value="AAA_lid_NorR"/>
</dbReference>
<evidence type="ECO:0000256" key="1">
    <source>
        <dbReference type="ARBA" id="ARBA00022741"/>
    </source>
</evidence>
<name>A0ABX4SBV8_9GAMM</name>
<dbReference type="PANTHER" id="PTHR32071:SF57">
    <property type="entry name" value="C4-DICARBOXYLATE TRANSPORT TRANSCRIPTIONAL REGULATORY PROTEIN DCTD"/>
    <property type="match status" value="1"/>
</dbReference>
<dbReference type="InterPro" id="IPR002078">
    <property type="entry name" value="Sigma_54_int"/>
</dbReference>
<dbReference type="PROSITE" id="PS00675">
    <property type="entry name" value="SIGMA54_INTERACT_1"/>
    <property type="match status" value="1"/>
</dbReference>
<gene>
    <name evidence="8" type="ORF">A0G03_02170</name>
</gene>
<dbReference type="InterPro" id="IPR003593">
    <property type="entry name" value="AAA+_ATPase"/>
</dbReference>
<dbReference type="SUPFAM" id="SSF52540">
    <property type="entry name" value="P-loop containing nucleoside triphosphate hydrolases"/>
    <property type="match status" value="1"/>
</dbReference>
<keyword evidence="1" id="KW-0547">Nucleotide-binding</keyword>
<dbReference type="RefSeq" id="WP_048259969.1">
    <property type="nucleotide sequence ID" value="NZ_AODU01000011.1"/>
</dbReference>